<keyword evidence="6 17" id="KW-0812">Transmembrane</keyword>
<evidence type="ECO:0000256" key="16">
    <source>
        <dbReference type="ARBA" id="ARBA00047594"/>
    </source>
</evidence>
<dbReference type="InterPro" id="IPR003824">
    <property type="entry name" value="UppP"/>
</dbReference>
<comment type="subcellular location">
    <subcellularLocation>
        <location evidence="1 17">Cell membrane</location>
        <topology evidence="1 17">Multi-pass membrane protein</topology>
    </subcellularLocation>
</comment>
<evidence type="ECO:0000256" key="8">
    <source>
        <dbReference type="ARBA" id="ARBA00022960"/>
    </source>
</evidence>
<gene>
    <name evidence="17 18" type="primary">uppP</name>
    <name evidence="18" type="ORF">CFX1CAM_1772</name>
</gene>
<dbReference type="GO" id="GO:0071555">
    <property type="term" value="P:cell wall organization"/>
    <property type="evidence" value="ECO:0007669"/>
    <property type="project" value="UniProtKB-KW"/>
</dbReference>
<feature type="transmembrane region" description="Helical" evidence="17">
    <location>
        <begin position="149"/>
        <end position="169"/>
    </location>
</feature>
<dbReference type="PANTHER" id="PTHR30622:SF2">
    <property type="entry name" value="UNDECAPRENYL-DIPHOSPHATASE"/>
    <property type="match status" value="1"/>
</dbReference>
<dbReference type="GO" id="GO:0005886">
    <property type="term" value="C:plasma membrane"/>
    <property type="evidence" value="ECO:0007669"/>
    <property type="project" value="UniProtKB-SubCell"/>
</dbReference>
<feature type="transmembrane region" description="Helical" evidence="17">
    <location>
        <begin position="90"/>
        <end position="108"/>
    </location>
</feature>
<accession>A0A1Y6K7M3</accession>
<evidence type="ECO:0000256" key="7">
    <source>
        <dbReference type="ARBA" id="ARBA00022801"/>
    </source>
</evidence>
<evidence type="ECO:0000313" key="18">
    <source>
        <dbReference type="EMBL" id="SMX54837.1"/>
    </source>
</evidence>
<comment type="function">
    <text evidence="17">Catalyzes the dephosphorylation of undecaprenyl diphosphate (UPP). Confers resistance to bacitracin.</text>
</comment>
<evidence type="ECO:0000256" key="10">
    <source>
        <dbReference type="ARBA" id="ARBA00022989"/>
    </source>
</evidence>
<evidence type="ECO:0000256" key="4">
    <source>
        <dbReference type="ARBA" id="ARBA00021581"/>
    </source>
</evidence>
<dbReference type="GO" id="GO:0009252">
    <property type="term" value="P:peptidoglycan biosynthetic process"/>
    <property type="evidence" value="ECO:0007669"/>
    <property type="project" value="UniProtKB-KW"/>
</dbReference>
<dbReference type="Pfam" id="PF02673">
    <property type="entry name" value="BacA"/>
    <property type="match status" value="1"/>
</dbReference>
<name>A0A1Y6K7M3_9CHLR</name>
<reference evidence="19" key="1">
    <citation type="submission" date="2017-05" db="EMBL/GenBank/DDBJ databases">
        <authorList>
            <person name="Kirkegaard R."/>
            <person name="Mcilroy J S."/>
        </authorList>
    </citation>
    <scope>NUCLEOTIDE SEQUENCE [LARGE SCALE GENOMIC DNA]</scope>
</reference>
<evidence type="ECO:0000256" key="17">
    <source>
        <dbReference type="HAMAP-Rule" id="MF_01006"/>
    </source>
</evidence>
<organism evidence="18 19">
    <name type="scientific">Candidatus Brevifilum fermentans</name>
    <dbReference type="NCBI Taxonomy" id="1986204"/>
    <lineage>
        <taxon>Bacteria</taxon>
        <taxon>Bacillati</taxon>
        <taxon>Chloroflexota</taxon>
        <taxon>Anaerolineae</taxon>
        <taxon>Anaerolineales</taxon>
        <taxon>Anaerolineaceae</taxon>
        <taxon>Candidatus Brevifilum</taxon>
    </lineage>
</organism>
<keyword evidence="11 17" id="KW-0472">Membrane</keyword>
<evidence type="ECO:0000256" key="9">
    <source>
        <dbReference type="ARBA" id="ARBA00022984"/>
    </source>
</evidence>
<feature type="transmembrane region" description="Helical" evidence="17">
    <location>
        <begin position="6"/>
        <end position="32"/>
    </location>
</feature>
<evidence type="ECO:0000256" key="5">
    <source>
        <dbReference type="ARBA" id="ARBA00022475"/>
    </source>
</evidence>
<dbReference type="GO" id="GO:0046677">
    <property type="term" value="P:response to antibiotic"/>
    <property type="evidence" value="ECO:0007669"/>
    <property type="project" value="UniProtKB-UniRule"/>
</dbReference>
<keyword evidence="7 17" id="KW-0378">Hydrolase</keyword>
<evidence type="ECO:0000256" key="3">
    <source>
        <dbReference type="ARBA" id="ARBA00012374"/>
    </source>
</evidence>
<dbReference type="GO" id="GO:0008360">
    <property type="term" value="P:regulation of cell shape"/>
    <property type="evidence" value="ECO:0007669"/>
    <property type="project" value="UniProtKB-KW"/>
</dbReference>
<feature type="transmembrane region" description="Helical" evidence="17">
    <location>
        <begin position="253"/>
        <end position="273"/>
    </location>
</feature>
<keyword evidence="19" id="KW-1185">Reference proteome</keyword>
<evidence type="ECO:0000256" key="11">
    <source>
        <dbReference type="ARBA" id="ARBA00023136"/>
    </source>
</evidence>
<feature type="transmembrane region" description="Helical" evidence="17">
    <location>
        <begin position="189"/>
        <end position="210"/>
    </location>
</feature>
<keyword evidence="13 17" id="KW-0961">Cell wall biogenesis/degradation</keyword>
<keyword evidence="5 17" id="KW-1003">Cell membrane</keyword>
<dbReference type="PANTHER" id="PTHR30622">
    <property type="entry name" value="UNDECAPRENYL-DIPHOSPHATASE"/>
    <property type="match status" value="1"/>
</dbReference>
<dbReference type="OrthoDB" id="9808289at2"/>
<evidence type="ECO:0000256" key="6">
    <source>
        <dbReference type="ARBA" id="ARBA00022692"/>
    </source>
</evidence>
<evidence type="ECO:0000256" key="13">
    <source>
        <dbReference type="ARBA" id="ARBA00023316"/>
    </source>
</evidence>
<dbReference type="GO" id="GO:0050380">
    <property type="term" value="F:undecaprenyl-diphosphatase activity"/>
    <property type="evidence" value="ECO:0007669"/>
    <property type="project" value="UniProtKB-UniRule"/>
</dbReference>
<keyword evidence="10 17" id="KW-1133">Transmembrane helix</keyword>
<evidence type="ECO:0000256" key="15">
    <source>
        <dbReference type="ARBA" id="ARBA00032932"/>
    </source>
</evidence>
<comment type="catalytic activity">
    <reaction evidence="16 17">
        <text>di-trans,octa-cis-undecaprenyl diphosphate + H2O = di-trans,octa-cis-undecaprenyl phosphate + phosphate + H(+)</text>
        <dbReference type="Rhea" id="RHEA:28094"/>
        <dbReference type="ChEBI" id="CHEBI:15377"/>
        <dbReference type="ChEBI" id="CHEBI:15378"/>
        <dbReference type="ChEBI" id="CHEBI:43474"/>
        <dbReference type="ChEBI" id="CHEBI:58405"/>
        <dbReference type="ChEBI" id="CHEBI:60392"/>
        <dbReference type="EC" id="3.6.1.27"/>
    </reaction>
</comment>
<dbReference type="KEGG" id="abat:CFX1CAM_1772"/>
<dbReference type="EMBL" id="LT859958">
    <property type="protein sequence ID" value="SMX54837.1"/>
    <property type="molecule type" value="Genomic_DNA"/>
</dbReference>
<evidence type="ECO:0000256" key="2">
    <source>
        <dbReference type="ARBA" id="ARBA00010621"/>
    </source>
</evidence>
<dbReference type="RefSeq" id="WP_087862647.1">
    <property type="nucleotide sequence ID" value="NZ_LT859958.1"/>
</dbReference>
<feature type="transmembrane region" description="Helical" evidence="17">
    <location>
        <begin position="120"/>
        <end position="137"/>
    </location>
</feature>
<dbReference type="NCBIfam" id="TIGR00753">
    <property type="entry name" value="undec_PP_bacA"/>
    <property type="match status" value="1"/>
</dbReference>
<dbReference type="AlphaFoldDB" id="A0A1Y6K7M3"/>
<dbReference type="HAMAP" id="MF_01006">
    <property type="entry name" value="Undec_diphosphatase"/>
    <property type="match status" value="1"/>
</dbReference>
<evidence type="ECO:0000313" key="19">
    <source>
        <dbReference type="Proteomes" id="UP000195514"/>
    </source>
</evidence>
<protein>
    <recommendedName>
        <fullName evidence="4 17">Undecaprenyl-diphosphatase</fullName>
        <ecNumber evidence="3 17">3.6.1.27</ecNumber>
    </recommendedName>
    <alternativeName>
        <fullName evidence="15 17">Bacitracin resistance protein</fullName>
    </alternativeName>
    <alternativeName>
        <fullName evidence="14 17">Undecaprenyl pyrophosphate phosphatase</fullName>
    </alternativeName>
</protein>
<feature type="transmembrane region" description="Helical" evidence="17">
    <location>
        <begin position="44"/>
        <end position="62"/>
    </location>
</feature>
<keyword evidence="8 17" id="KW-0133">Cell shape</keyword>
<feature type="transmembrane region" description="Helical" evidence="17">
    <location>
        <begin position="222"/>
        <end position="241"/>
    </location>
</feature>
<sequence length="274" mass="29696">MSVIQAVILGVIQGVTEFLPISSSAHLVLLPYFFNWQLPVKETFIFNVLVQVGTLVAVIFYFRKDLAAILVDFFKQLFAGRPFVTPSARMGWLLILATIPAGLAGLLFSDLVEAAFTSPLVVGIALLVTAALMLLAERVSQNLGDSHDVTFSTALMMGVMQVFALVPGISRSGATISGGMLRHLRREAAGKFSFLMSIPIMLAAGALSTYKMVKEVPDLASFLPIMALGFLTALVVGYIAIRWLLKFLAKHSLAYFSAYCFLLGGVSILVWAVR</sequence>
<dbReference type="EC" id="3.6.1.27" evidence="3 17"/>
<dbReference type="Proteomes" id="UP000195514">
    <property type="component" value="Chromosome I"/>
</dbReference>
<evidence type="ECO:0000256" key="14">
    <source>
        <dbReference type="ARBA" id="ARBA00032707"/>
    </source>
</evidence>
<evidence type="ECO:0000256" key="1">
    <source>
        <dbReference type="ARBA" id="ARBA00004651"/>
    </source>
</evidence>
<proteinExistence type="inferred from homology"/>
<comment type="miscellaneous">
    <text evidence="17">Bacitracin is thought to be involved in the inhibition of peptidoglycan synthesis by sequestering undecaprenyl diphosphate, thereby reducing the pool of lipid carrier available.</text>
</comment>
<comment type="similarity">
    <text evidence="2 17">Belongs to the UppP family.</text>
</comment>
<evidence type="ECO:0000256" key="12">
    <source>
        <dbReference type="ARBA" id="ARBA00023251"/>
    </source>
</evidence>
<keyword evidence="12 17" id="KW-0046">Antibiotic resistance</keyword>
<keyword evidence="9 17" id="KW-0573">Peptidoglycan synthesis</keyword>